<dbReference type="InterPro" id="IPR012341">
    <property type="entry name" value="6hp_glycosidase-like_sf"/>
</dbReference>
<dbReference type="CAZy" id="GH100">
    <property type="family name" value="Glycoside Hydrolase Family 100"/>
</dbReference>
<evidence type="ECO:0000256" key="3">
    <source>
        <dbReference type="ARBA" id="ARBA00012758"/>
    </source>
</evidence>
<evidence type="ECO:0000256" key="2">
    <source>
        <dbReference type="ARBA" id="ARBA00007671"/>
    </source>
</evidence>
<reference evidence="7 8" key="1">
    <citation type="journal article" date="2011" name="Stand. Genomic Sci.">
        <title>Complete genome sequence of 'Thioalkalivibrio sulfidophilus' HL-EbGr7.</title>
        <authorList>
            <person name="Muyzer G."/>
            <person name="Sorokin D.Y."/>
            <person name="Mavromatis K."/>
            <person name="Lapidus A."/>
            <person name="Clum A."/>
            <person name="Ivanova N."/>
            <person name="Pati A."/>
            <person name="d'Haeseleer P."/>
            <person name="Woyke T."/>
            <person name="Kyrpides N.C."/>
        </authorList>
    </citation>
    <scope>NUCLEOTIDE SEQUENCE [LARGE SCALE GENOMIC DNA]</scope>
    <source>
        <strain evidence="7 8">HL-EbGR7</strain>
    </source>
</reference>
<gene>
    <name evidence="7" type="ordered locus">Tgr7_0707</name>
</gene>
<dbReference type="InterPro" id="IPR008928">
    <property type="entry name" value="6-hairpin_glycosidase_sf"/>
</dbReference>
<evidence type="ECO:0000256" key="4">
    <source>
        <dbReference type="ARBA" id="ARBA00022801"/>
    </source>
</evidence>
<accession>B8GMG7</accession>
<dbReference type="EMBL" id="CP001339">
    <property type="protein sequence ID" value="ACL71799.1"/>
    <property type="molecule type" value="Genomic_DNA"/>
</dbReference>
<dbReference type="KEGG" id="tgr:Tgr7_0707"/>
<dbReference type="GO" id="GO:0033926">
    <property type="term" value="F:endo-alpha-N-acetylgalactosaminidase activity"/>
    <property type="evidence" value="ECO:0007669"/>
    <property type="project" value="InterPro"/>
</dbReference>
<dbReference type="eggNOG" id="COG3408">
    <property type="taxonomic scope" value="Bacteria"/>
</dbReference>
<dbReference type="STRING" id="396588.Tgr7_0707"/>
<dbReference type="Gene3D" id="1.50.10.10">
    <property type="match status" value="1"/>
</dbReference>
<dbReference type="OrthoDB" id="501302at2"/>
<name>B8GMG7_THISH</name>
<evidence type="ECO:0000256" key="5">
    <source>
        <dbReference type="ARBA" id="ARBA00023277"/>
    </source>
</evidence>
<keyword evidence="8" id="KW-1185">Reference proteome</keyword>
<keyword evidence="5" id="KW-0119">Carbohydrate metabolism</keyword>
<protein>
    <recommendedName>
        <fullName evidence="3">beta-fructofuranosidase</fullName>
        <ecNumber evidence="3">3.2.1.26</ecNumber>
    </recommendedName>
</protein>
<dbReference type="EC" id="3.2.1.26" evidence="3"/>
<evidence type="ECO:0000256" key="6">
    <source>
        <dbReference type="ARBA" id="ARBA00023295"/>
    </source>
</evidence>
<sequence length="474" mass="53892">MGQNFRSHSSISRETGVTDPIASAYRLLEASLVHYHGRAVGTIASLDAHAPADNYSDCFIRDFVPSALVFLLDGRPEIVRNFLGIVLRLRDQQEEMEGHRSLPKVMPASFRVLGREDGSEELHADFGDRAIGRVAPVDSMMWWLILLRAYVRATGDSAYARTPECQRGIRMILNICLQDRFEVFPTLLVPDGSFMIDRRMGVFGHPLEIQALFFGSLQAGIAMLDPADADNQQVIRQSVKRLAQLTEYVRNYYWLDLAKLNHIHRARTELFGHDIENTLNIYPESIPDWVTDWLPEEAGYLVGNLGPGRMDFRFFSFGNLLAVLFGLADERQSGHIVDVFQKRWDDLVGMMPVKICYPAMEGEEWRLLTGSDPKNIPWSYHNGGNWPALLWALVAAALRTGRTDMAERVQQVAMHRLARDGWPEYYDGRNGRLIGRRANYNQTWSAAALILAQKFIEDPGRLDLLRLEDREETA</sequence>
<comment type="catalytic activity">
    <reaction evidence="1">
        <text>Hydrolysis of terminal non-reducing beta-D-fructofuranoside residues in beta-D-fructofuranosides.</text>
        <dbReference type="EC" id="3.2.1.26"/>
    </reaction>
</comment>
<organism evidence="7 8">
    <name type="scientific">Thioalkalivibrio sulfidiphilus (strain HL-EbGR7)</name>
    <dbReference type="NCBI Taxonomy" id="396588"/>
    <lineage>
        <taxon>Bacteria</taxon>
        <taxon>Pseudomonadati</taxon>
        <taxon>Pseudomonadota</taxon>
        <taxon>Gammaproteobacteria</taxon>
        <taxon>Chromatiales</taxon>
        <taxon>Ectothiorhodospiraceae</taxon>
        <taxon>Thioalkalivibrio</taxon>
    </lineage>
</organism>
<keyword evidence="4" id="KW-0378">Hydrolase</keyword>
<dbReference type="InterPro" id="IPR024746">
    <property type="entry name" value="Glyco_hydro_100"/>
</dbReference>
<proteinExistence type="inferred from homology"/>
<dbReference type="GO" id="GO:0005987">
    <property type="term" value="P:sucrose catabolic process"/>
    <property type="evidence" value="ECO:0007669"/>
    <property type="project" value="TreeGrafter"/>
</dbReference>
<dbReference type="RefSeq" id="WP_012637287.1">
    <property type="nucleotide sequence ID" value="NC_011901.1"/>
</dbReference>
<comment type="similarity">
    <text evidence="2">Belongs to the glycosyl hydrolase 100 family.</text>
</comment>
<dbReference type="PANTHER" id="PTHR31916:SF28">
    <property type="entry name" value="NEUTRAL_ALKALINE INVERTASE 3, CHLOROPLASTIC"/>
    <property type="match status" value="1"/>
</dbReference>
<dbReference type="SUPFAM" id="SSF48208">
    <property type="entry name" value="Six-hairpin glycosidases"/>
    <property type="match status" value="1"/>
</dbReference>
<evidence type="ECO:0000313" key="7">
    <source>
        <dbReference type="EMBL" id="ACL71799.1"/>
    </source>
</evidence>
<dbReference type="Proteomes" id="UP000002383">
    <property type="component" value="Chromosome"/>
</dbReference>
<evidence type="ECO:0000313" key="8">
    <source>
        <dbReference type="Proteomes" id="UP000002383"/>
    </source>
</evidence>
<dbReference type="AlphaFoldDB" id="B8GMG7"/>
<dbReference type="HOGENOM" id="CLU_020846_1_0_6"/>
<dbReference type="PANTHER" id="PTHR31916">
    <property type="match status" value="1"/>
</dbReference>
<dbReference type="GO" id="GO:0004575">
    <property type="term" value="F:sucrose alpha-glucosidase activity"/>
    <property type="evidence" value="ECO:0007669"/>
    <property type="project" value="TreeGrafter"/>
</dbReference>
<evidence type="ECO:0000256" key="1">
    <source>
        <dbReference type="ARBA" id="ARBA00000094"/>
    </source>
</evidence>
<keyword evidence="6" id="KW-0326">Glycosidase</keyword>
<dbReference type="Pfam" id="PF12899">
    <property type="entry name" value="Glyco_hydro_100"/>
    <property type="match status" value="1"/>
</dbReference>